<protein>
    <submittedName>
        <fullName evidence="3">N-acetylmuramoyl-L-alanine amidase CwlD</fullName>
        <ecNumber evidence="3">3.5.1.28</ecNumber>
    </submittedName>
</protein>
<dbReference type="PANTHER" id="PTHR30404">
    <property type="entry name" value="N-ACETYLMURAMOYL-L-ALANINE AMIDASE"/>
    <property type="match status" value="1"/>
</dbReference>
<sequence>MIWLLKRRLKIIGFSVGLLILFLILQHDFMENDSWKSWNLPLSGKIILVDPGHGGPDGGAGADQTLEKDIALSISLKVRDYLQQQGALVNMTRDTDTDLADSDTRGYSRRKVEDLKKRLKLINDADNDFFVSIHLNAIPSSQWSGAQTFYAPQHEENAKAAKFIQDELRKNLGNTTRKAKPLGQVYILKNAKKPGVLVEVGFLSNPKEKANLKKDSYQEKIAASIYKGVIRYFTYEKELKESD</sequence>
<dbReference type="SMART" id="SM00646">
    <property type="entry name" value="Ami_3"/>
    <property type="match status" value="1"/>
</dbReference>
<dbReference type="PANTHER" id="PTHR30404:SF0">
    <property type="entry name" value="N-ACETYLMURAMOYL-L-ALANINE AMIDASE AMIC"/>
    <property type="match status" value="1"/>
</dbReference>
<dbReference type="Gene3D" id="3.40.630.40">
    <property type="entry name" value="Zn-dependent exopeptidases"/>
    <property type="match status" value="1"/>
</dbReference>
<evidence type="ECO:0000313" key="3">
    <source>
        <dbReference type="EMBL" id="MCM2535490.1"/>
    </source>
</evidence>
<dbReference type="InterPro" id="IPR002508">
    <property type="entry name" value="MurNAc-LAA_cat"/>
</dbReference>
<dbReference type="Proteomes" id="UP001523262">
    <property type="component" value="Unassembled WGS sequence"/>
</dbReference>
<dbReference type="GO" id="GO:0008745">
    <property type="term" value="F:N-acetylmuramoyl-L-alanine amidase activity"/>
    <property type="evidence" value="ECO:0007669"/>
    <property type="project" value="UniProtKB-EC"/>
</dbReference>
<dbReference type="EC" id="3.5.1.28" evidence="3"/>
<name>A0ABT0WHI5_9BACI</name>
<evidence type="ECO:0000259" key="2">
    <source>
        <dbReference type="SMART" id="SM00646"/>
    </source>
</evidence>
<dbReference type="CDD" id="cd02696">
    <property type="entry name" value="MurNAc-LAA"/>
    <property type="match status" value="1"/>
</dbReference>
<dbReference type="InterPro" id="IPR050695">
    <property type="entry name" value="N-acetylmuramoyl_amidase_3"/>
</dbReference>
<accession>A0ABT0WHI5</accession>
<feature type="domain" description="MurNAc-LAA" evidence="2">
    <location>
        <begin position="119"/>
        <end position="230"/>
    </location>
</feature>
<organism evidence="3 4">
    <name type="scientific">Neobacillus pocheonensis</name>
    <dbReference type="NCBI Taxonomy" id="363869"/>
    <lineage>
        <taxon>Bacteria</taxon>
        <taxon>Bacillati</taxon>
        <taxon>Bacillota</taxon>
        <taxon>Bacilli</taxon>
        <taxon>Bacillales</taxon>
        <taxon>Bacillaceae</taxon>
        <taxon>Neobacillus</taxon>
    </lineage>
</organism>
<dbReference type="NCBIfam" id="TIGR02883">
    <property type="entry name" value="spore_cwlD"/>
    <property type="match status" value="1"/>
</dbReference>
<dbReference type="Pfam" id="PF01520">
    <property type="entry name" value="Amidase_3"/>
    <property type="match status" value="1"/>
</dbReference>
<dbReference type="InterPro" id="IPR014234">
    <property type="entry name" value="Spore_CwlD"/>
</dbReference>
<keyword evidence="1 3" id="KW-0378">Hydrolase</keyword>
<evidence type="ECO:0000256" key="1">
    <source>
        <dbReference type="ARBA" id="ARBA00022801"/>
    </source>
</evidence>
<reference evidence="3 4" key="1">
    <citation type="submission" date="2022-06" db="EMBL/GenBank/DDBJ databases">
        <authorList>
            <person name="Jeon C.O."/>
        </authorList>
    </citation>
    <scope>NUCLEOTIDE SEQUENCE [LARGE SCALE GENOMIC DNA]</scope>
    <source>
        <strain evidence="3 4">KCTC 13943</strain>
    </source>
</reference>
<gene>
    <name evidence="3" type="primary">cwlD</name>
    <name evidence="3" type="ORF">NDK43_28240</name>
</gene>
<keyword evidence="4" id="KW-1185">Reference proteome</keyword>
<evidence type="ECO:0000313" key="4">
    <source>
        <dbReference type="Proteomes" id="UP001523262"/>
    </source>
</evidence>
<proteinExistence type="predicted"/>
<comment type="caution">
    <text evidence="3">The sequence shown here is derived from an EMBL/GenBank/DDBJ whole genome shotgun (WGS) entry which is preliminary data.</text>
</comment>
<dbReference type="EMBL" id="JAMQCR010000003">
    <property type="protein sequence ID" value="MCM2535490.1"/>
    <property type="molecule type" value="Genomic_DNA"/>
</dbReference>
<dbReference type="SUPFAM" id="SSF53187">
    <property type="entry name" value="Zn-dependent exopeptidases"/>
    <property type="match status" value="1"/>
</dbReference>